<name>A0ABX7I466_9BACT</name>
<dbReference type="PANTHER" id="PTHR42754">
    <property type="entry name" value="ENDOGLUCANASE"/>
    <property type="match status" value="1"/>
</dbReference>
<dbReference type="Proteomes" id="UP000612680">
    <property type="component" value="Chromosome"/>
</dbReference>
<proteinExistence type="predicted"/>
<accession>A0ABX7I466</accession>
<organism evidence="2 3">
    <name type="scientific">Dyadobacter sandarakinus</name>
    <dbReference type="NCBI Taxonomy" id="2747268"/>
    <lineage>
        <taxon>Bacteria</taxon>
        <taxon>Pseudomonadati</taxon>
        <taxon>Bacteroidota</taxon>
        <taxon>Cytophagia</taxon>
        <taxon>Cytophagales</taxon>
        <taxon>Spirosomataceae</taxon>
        <taxon>Dyadobacter</taxon>
    </lineage>
</organism>
<feature type="domain" description="Secretion system C-terminal sorting" evidence="1">
    <location>
        <begin position="522"/>
        <end position="593"/>
    </location>
</feature>
<protein>
    <submittedName>
        <fullName evidence="2">T9SS type A sorting domain-containing protein</fullName>
    </submittedName>
</protein>
<dbReference type="EMBL" id="CP056775">
    <property type="protein sequence ID" value="QRR00886.1"/>
    <property type="molecule type" value="Genomic_DNA"/>
</dbReference>
<dbReference type="PANTHER" id="PTHR42754:SF1">
    <property type="entry name" value="LIPOPROTEIN"/>
    <property type="match status" value="1"/>
</dbReference>
<keyword evidence="3" id="KW-1185">Reference proteome</keyword>
<dbReference type="RefSeq" id="WP_204662598.1">
    <property type="nucleotide sequence ID" value="NZ_CP056775.1"/>
</dbReference>
<dbReference type="InterPro" id="IPR026444">
    <property type="entry name" value="Secre_tail"/>
</dbReference>
<evidence type="ECO:0000313" key="2">
    <source>
        <dbReference type="EMBL" id="QRR00886.1"/>
    </source>
</evidence>
<evidence type="ECO:0000313" key="3">
    <source>
        <dbReference type="Proteomes" id="UP000612680"/>
    </source>
</evidence>
<gene>
    <name evidence="2" type="ORF">HWI92_08210</name>
</gene>
<sequence length="595" mass="65915">MKYILLNVTIFFLSITSLIAQPIIEWEKIINAPNNGYTYMWVVKETPDGGYIIGGQADGGIGGDKTAPNKGKTDYWVIKLKEDRSVEWDKTYGGTANDQLWDIVLTPDGGYLLAGDSNSDAGFDKSEDCKSQPTEDGLPPNYWLVKITADGEKQWDKTYGGPDGNYFETIQPTVDGGYVLAGSSNGYNVFKLSQDGFVEWEKRYTGQSRTSISSLKMIRQTADKGFVMAGLSNADVGNDKSQPSRGNDDYWIIKTDSTGAVLWDKVYGGSRTDQARDVTILSNGSYLITGTSNSPKSGEKSEGLSSKYGPDPWILLLNPDGELLWENTVGANGPLFFYEEQKNRNVVLAGRSGPNPDKTEKTSGAWMVTLDTTGMIVSDLSLSYNEFGDYHFVKTSDGGFLLYNYIYKITKYSSPPPPLPVKLNAFDIINENATAILQWQTTSETRSDHFEVEHSTNAKTWNRIAIVNANRESNALQSYQFIHTSPVKGDNYYRLKMADTDGTYAYSSIEQVKFEFDFDISVYPNPAAETIHLEAADWSKVKGLQILNSQGGTLYSAGNKPPQNINAKLLRPGLYFIKFTFVDGTETIRKIAVGQ</sequence>
<dbReference type="NCBIfam" id="TIGR04183">
    <property type="entry name" value="Por_Secre_tail"/>
    <property type="match status" value="1"/>
</dbReference>
<reference evidence="2 3" key="1">
    <citation type="submission" date="2020-06" db="EMBL/GenBank/DDBJ databases">
        <title>Dyadobacter sandarakinus sp. nov., isolated from the soil of the Arctic Yellow River Station.</title>
        <authorList>
            <person name="Zhang Y."/>
            <person name="Peng F."/>
        </authorList>
    </citation>
    <scope>NUCLEOTIDE SEQUENCE [LARGE SCALE GENOMIC DNA]</scope>
    <source>
        <strain evidence="2 3">Q3-56</strain>
    </source>
</reference>
<dbReference type="Pfam" id="PF18962">
    <property type="entry name" value="Por_Secre_tail"/>
    <property type="match status" value="1"/>
</dbReference>
<dbReference type="InterPro" id="IPR011047">
    <property type="entry name" value="Quinoprotein_ADH-like_sf"/>
</dbReference>
<dbReference type="SUPFAM" id="SSF50998">
    <property type="entry name" value="Quinoprotein alcohol dehydrogenase-like"/>
    <property type="match status" value="1"/>
</dbReference>
<evidence type="ECO:0000259" key="1">
    <source>
        <dbReference type="Pfam" id="PF18962"/>
    </source>
</evidence>